<dbReference type="VEuPathDB" id="FungiDB:JI435_072970"/>
<protein>
    <submittedName>
        <fullName evidence="2">Uncharacterized protein</fullName>
    </submittedName>
</protein>
<reference evidence="3" key="1">
    <citation type="journal article" date="2021" name="BMC Genomics">
        <title>Chromosome-level genome assembly and manually-curated proteome of model necrotroph Parastagonospora nodorum Sn15 reveals a genome-wide trove of candidate effector homologs, and redundancy of virulence-related functions within an accessory chromosome.</title>
        <authorList>
            <person name="Bertazzoni S."/>
            <person name="Jones D.A.B."/>
            <person name="Phan H.T."/>
            <person name="Tan K.-C."/>
            <person name="Hane J.K."/>
        </authorList>
    </citation>
    <scope>NUCLEOTIDE SEQUENCE [LARGE SCALE GENOMIC DNA]</scope>
    <source>
        <strain evidence="3">SN15 / ATCC MYA-4574 / FGSC 10173)</strain>
    </source>
</reference>
<feature type="compositionally biased region" description="Polar residues" evidence="1">
    <location>
        <begin position="28"/>
        <end position="38"/>
    </location>
</feature>
<feature type="compositionally biased region" description="Polar residues" evidence="1">
    <location>
        <begin position="129"/>
        <end position="142"/>
    </location>
</feature>
<dbReference type="KEGG" id="pno:SNOG_07297"/>
<keyword evidence="3" id="KW-1185">Reference proteome</keyword>
<dbReference type="AlphaFoldDB" id="A0A7U2EW53"/>
<feature type="compositionally biased region" description="Polar residues" evidence="1">
    <location>
        <begin position="85"/>
        <end position="97"/>
    </location>
</feature>
<organism evidence="2 3">
    <name type="scientific">Phaeosphaeria nodorum (strain SN15 / ATCC MYA-4574 / FGSC 10173)</name>
    <name type="common">Glume blotch fungus</name>
    <name type="synonym">Parastagonospora nodorum</name>
    <dbReference type="NCBI Taxonomy" id="321614"/>
    <lineage>
        <taxon>Eukaryota</taxon>
        <taxon>Fungi</taxon>
        <taxon>Dikarya</taxon>
        <taxon>Ascomycota</taxon>
        <taxon>Pezizomycotina</taxon>
        <taxon>Dothideomycetes</taxon>
        <taxon>Pleosporomycetidae</taxon>
        <taxon>Pleosporales</taxon>
        <taxon>Pleosporineae</taxon>
        <taxon>Phaeosphaeriaceae</taxon>
        <taxon>Parastagonospora</taxon>
    </lineage>
</organism>
<feature type="region of interest" description="Disordered" evidence="1">
    <location>
        <begin position="1"/>
        <end position="38"/>
    </location>
</feature>
<dbReference type="RefSeq" id="XP_001797638.1">
    <property type="nucleotide sequence ID" value="XM_001797586.1"/>
</dbReference>
<proteinExistence type="predicted"/>
<gene>
    <name evidence="2" type="ORF">JI435_072970</name>
</gene>
<evidence type="ECO:0000313" key="3">
    <source>
        <dbReference type="Proteomes" id="UP000663193"/>
    </source>
</evidence>
<dbReference type="EMBL" id="CP069026">
    <property type="protein sequence ID" value="QRC94007.1"/>
    <property type="molecule type" value="Genomic_DNA"/>
</dbReference>
<evidence type="ECO:0000256" key="1">
    <source>
        <dbReference type="SAM" id="MobiDB-lite"/>
    </source>
</evidence>
<name>A0A7U2EW53_PHANO</name>
<dbReference type="Proteomes" id="UP000663193">
    <property type="component" value="Chromosome 4"/>
</dbReference>
<feature type="compositionally biased region" description="Basic and acidic residues" evidence="1">
    <location>
        <begin position="64"/>
        <end position="77"/>
    </location>
</feature>
<sequence length="166" mass="18439">MPRAEPINKLSETVTVEEESSLAYPLTPENTPKMGQSTTDFFVSSGCQIIEDSMSPAARKAFEEENAISRRHQEQGKGRKLSIPFSPTSKQRSTPYFSDSDEDDKYTSGLEHGSPSAMREKTRPASKPNKATNRGSVALNQQADWDAMMARIRKDRAAALKNVENK</sequence>
<accession>A0A7U2EW53</accession>
<evidence type="ECO:0000313" key="2">
    <source>
        <dbReference type="EMBL" id="QRC94007.1"/>
    </source>
</evidence>
<feature type="region of interest" description="Disordered" evidence="1">
    <location>
        <begin position="64"/>
        <end position="142"/>
    </location>
</feature>